<organism evidence="1 2">
    <name type="scientific">Salix koriyanagi</name>
    <dbReference type="NCBI Taxonomy" id="2511006"/>
    <lineage>
        <taxon>Eukaryota</taxon>
        <taxon>Viridiplantae</taxon>
        <taxon>Streptophyta</taxon>
        <taxon>Embryophyta</taxon>
        <taxon>Tracheophyta</taxon>
        <taxon>Spermatophyta</taxon>
        <taxon>Magnoliopsida</taxon>
        <taxon>eudicotyledons</taxon>
        <taxon>Gunneridae</taxon>
        <taxon>Pentapetalae</taxon>
        <taxon>rosids</taxon>
        <taxon>fabids</taxon>
        <taxon>Malpighiales</taxon>
        <taxon>Salicaceae</taxon>
        <taxon>Saliceae</taxon>
        <taxon>Salix</taxon>
    </lineage>
</organism>
<dbReference type="Proteomes" id="UP001151752">
    <property type="component" value="Chromosome 8"/>
</dbReference>
<reference evidence="1" key="1">
    <citation type="submission" date="2022-11" db="EMBL/GenBank/DDBJ databases">
        <authorList>
            <person name="Hyden B.L."/>
            <person name="Feng K."/>
            <person name="Yates T."/>
            <person name="Jawdy S."/>
            <person name="Smart L.B."/>
            <person name="Muchero W."/>
        </authorList>
    </citation>
    <scope>NUCLEOTIDE SEQUENCE</scope>
    <source>
        <tissue evidence="1">Shoot tip</tissue>
    </source>
</reference>
<protein>
    <submittedName>
        <fullName evidence="1">Uncharacterized protein</fullName>
    </submittedName>
</protein>
<comment type="caution">
    <text evidence="1">The sequence shown here is derived from an EMBL/GenBank/DDBJ whole genome shotgun (WGS) entry which is preliminary data.</text>
</comment>
<name>A0A9Q0WL98_9ROSI</name>
<keyword evidence="2" id="KW-1185">Reference proteome</keyword>
<proteinExistence type="predicted"/>
<dbReference type="EMBL" id="JAPFFM010000003">
    <property type="protein sequence ID" value="KAJ6768843.1"/>
    <property type="molecule type" value="Genomic_DNA"/>
</dbReference>
<dbReference type="AlphaFoldDB" id="A0A9Q0WL98"/>
<gene>
    <name evidence="1" type="ORF">OIU74_022491</name>
</gene>
<reference evidence="1" key="2">
    <citation type="journal article" date="2023" name="Int. J. Mol. Sci.">
        <title>De Novo Assembly and Annotation of 11 Diverse Shrub Willow (Salix) Genomes Reveals Novel Gene Organization in Sex-Linked Regions.</title>
        <authorList>
            <person name="Hyden B."/>
            <person name="Feng K."/>
            <person name="Yates T.B."/>
            <person name="Jawdy S."/>
            <person name="Cereghino C."/>
            <person name="Smart L.B."/>
            <person name="Muchero W."/>
        </authorList>
    </citation>
    <scope>NUCLEOTIDE SEQUENCE</scope>
    <source>
        <tissue evidence="1">Shoot tip</tissue>
    </source>
</reference>
<evidence type="ECO:0000313" key="1">
    <source>
        <dbReference type="EMBL" id="KAJ6768843.1"/>
    </source>
</evidence>
<evidence type="ECO:0000313" key="2">
    <source>
        <dbReference type="Proteomes" id="UP001151752"/>
    </source>
</evidence>
<accession>A0A9Q0WL98</accession>
<sequence length="74" mass="8127">MHVPTGLWSDQLTELAQDISELCAVGVDSSAISCSKEEMEDRGFNGHASIAFQRCNDACRLLDLDFMSPTEGLY</sequence>